<proteinExistence type="inferred from homology"/>
<dbReference type="InterPro" id="IPR015421">
    <property type="entry name" value="PyrdxlP-dep_Trfase_major"/>
</dbReference>
<evidence type="ECO:0000256" key="4">
    <source>
        <dbReference type="ARBA" id="ARBA00022898"/>
    </source>
</evidence>
<dbReference type="GO" id="GO:0008483">
    <property type="term" value="F:transaminase activity"/>
    <property type="evidence" value="ECO:0007669"/>
    <property type="project" value="UniProtKB-KW"/>
</dbReference>
<evidence type="ECO:0000256" key="3">
    <source>
        <dbReference type="ARBA" id="ARBA00012239"/>
    </source>
</evidence>
<comment type="cofactor">
    <cofactor evidence="1 6">
        <name>pyridoxal 5'-phosphate</name>
        <dbReference type="ChEBI" id="CHEBI:597326"/>
    </cofactor>
</comment>
<dbReference type="PANTHER" id="PTHR43586">
    <property type="entry name" value="CYSTEINE DESULFURASE"/>
    <property type="match status" value="1"/>
</dbReference>
<keyword evidence="8" id="KW-0032">Aminotransferase</keyword>
<evidence type="ECO:0000313" key="8">
    <source>
        <dbReference type="EMBL" id="RHE39589.1"/>
    </source>
</evidence>
<dbReference type="EC" id="2.8.1.7" evidence="3"/>
<comment type="similarity">
    <text evidence="2">Belongs to the class-V pyridoxal-phosphate-dependent aminotransferase family. Csd subfamily.</text>
</comment>
<dbReference type="PIRSF" id="PIRSF005572">
    <property type="entry name" value="NifS"/>
    <property type="match status" value="1"/>
</dbReference>
<comment type="catalytic activity">
    <reaction evidence="5">
        <text>(sulfur carrier)-H + L-cysteine = (sulfur carrier)-SH + L-alanine</text>
        <dbReference type="Rhea" id="RHEA:43892"/>
        <dbReference type="Rhea" id="RHEA-COMP:14737"/>
        <dbReference type="Rhea" id="RHEA-COMP:14739"/>
        <dbReference type="ChEBI" id="CHEBI:29917"/>
        <dbReference type="ChEBI" id="CHEBI:35235"/>
        <dbReference type="ChEBI" id="CHEBI:57972"/>
        <dbReference type="ChEBI" id="CHEBI:64428"/>
        <dbReference type="EC" id="2.8.1.7"/>
    </reaction>
</comment>
<dbReference type="Pfam" id="PF00266">
    <property type="entry name" value="Aminotran_5"/>
    <property type="match status" value="1"/>
</dbReference>
<dbReference type="GO" id="GO:0031071">
    <property type="term" value="F:cysteine desulfurase activity"/>
    <property type="evidence" value="ECO:0007669"/>
    <property type="project" value="UniProtKB-EC"/>
</dbReference>
<name>A0A414J5E3_9FIRM</name>
<reference evidence="8 9" key="1">
    <citation type="submission" date="2018-08" db="EMBL/GenBank/DDBJ databases">
        <title>A genome reference for cultivated species of the human gut microbiota.</title>
        <authorList>
            <person name="Zou Y."/>
            <person name="Xue W."/>
            <person name="Luo G."/>
        </authorList>
    </citation>
    <scope>NUCLEOTIDE SEQUENCE [LARGE SCALE GENOMIC DNA]</scope>
    <source>
        <strain evidence="8 9">AM28-23</strain>
    </source>
</reference>
<evidence type="ECO:0000256" key="5">
    <source>
        <dbReference type="ARBA" id="ARBA00050776"/>
    </source>
</evidence>
<dbReference type="SUPFAM" id="SSF53383">
    <property type="entry name" value="PLP-dependent transferases"/>
    <property type="match status" value="1"/>
</dbReference>
<dbReference type="AlphaFoldDB" id="A0A414J5E3"/>
<feature type="domain" description="Aminotransferase class V" evidence="7">
    <location>
        <begin position="2"/>
        <end position="373"/>
    </location>
</feature>
<dbReference type="InterPro" id="IPR000192">
    <property type="entry name" value="Aminotrans_V_dom"/>
</dbReference>
<keyword evidence="4" id="KW-0663">Pyridoxal phosphate</keyword>
<dbReference type="InterPro" id="IPR020578">
    <property type="entry name" value="Aminotrans_V_PyrdxlP_BS"/>
</dbReference>
<evidence type="ECO:0000313" key="9">
    <source>
        <dbReference type="Proteomes" id="UP000283745"/>
    </source>
</evidence>
<dbReference type="PROSITE" id="PS00595">
    <property type="entry name" value="AA_TRANSFER_CLASS_5"/>
    <property type="match status" value="1"/>
</dbReference>
<dbReference type="Gene3D" id="3.90.1150.10">
    <property type="entry name" value="Aspartate Aminotransferase, domain 1"/>
    <property type="match status" value="1"/>
</dbReference>
<dbReference type="PANTHER" id="PTHR43586:SF4">
    <property type="entry name" value="ISOPENICILLIN N EPIMERASE"/>
    <property type="match status" value="1"/>
</dbReference>
<dbReference type="InterPro" id="IPR015424">
    <property type="entry name" value="PyrdxlP-dep_Trfase"/>
</dbReference>
<organism evidence="8 9">
    <name type="scientific">Blautia obeum</name>
    <dbReference type="NCBI Taxonomy" id="40520"/>
    <lineage>
        <taxon>Bacteria</taxon>
        <taxon>Bacillati</taxon>
        <taxon>Bacillota</taxon>
        <taxon>Clostridia</taxon>
        <taxon>Lachnospirales</taxon>
        <taxon>Lachnospiraceae</taxon>
        <taxon>Blautia</taxon>
    </lineage>
</organism>
<dbReference type="Proteomes" id="UP000283745">
    <property type="component" value="Unassembled WGS sequence"/>
</dbReference>
<comment type="caution">
    <text evidence="8">The sequence shown here is derived from an EMBL/GenBank/DDBJ whole genome shotgun (WGS) entry which is preliminary data.</text>
</comment>
<protein>
    <recommendedName>
        <fullName evidence="3">cysteine desulfurase</fullName>
        <ecNumber evidence="3">2.8.1.7</ecNumber>
    </recommendedName>
</protein>
<gene>
    <name evidence="8" type="ORF">DW740_10150</name>
</gene>
<dbReference type="EMBL" id="QSKF01000007">
    <property type="protein sequence ID" value="RHE39589.1"/>
    <property type="molecule type" value="Genomic_DNA"/>
</dbReference>
<evidence type="ECO:0000256" key="2">
    <source>
        <dbReference type="ARBA" id="ARBA00010447"/>
    </source>
</evidence>
<dbReference type="InterPro" id="IPR015422">
    <property type="entry name" value="PyrdxlP-dep_Trfase_small"/>
</dbReference>
<sequence length="388" mass="42538">MIYLNNAATSWPKPSCVNEAVQACLMDTPASQFRGGSSILKKDVEMFCREALGELLDIADHERIYFTSGATESLNTVLCGMDYGKAENSILVTQTEHNSVLRPLMNQLGLKDHLVKIVPCTAVGEVKEEFLEKALEEEKQAGRQPTAIVVNHCSNVTGYIQDMDMISRTAKKNNLCLIVDVSQSAGCVPVYADKWKVDALIFTGHKSLLGMQGCGGFYVREGISLKPLKYGGTGRNSSQLTYEEEDYEYEVGTQNLPGITALLAGVNFVRKMGIDKIHKIESMLMHQLYEGLNRIQGIEVYGNSKECQGPVLSLNFKGLTAADAAYILESGYGIIVRAGLHCSPLIHQAMGTEKNGTVRISISCFTEEQEIREFIMAAEQIAASVTGR</sequence>
<evidence type="ECO:0000259" key="7">
    <source>
        <dbReference type="Pfam" id="PF00266"/>
    </source>
</evidence>
<accession>A0A414J5E3</accession>
<dbReference type="RefSeq" id="WP_118049310.1">
    <property type="nucleotide sequence ID" value="NZ_CABJFK010000007.1"/>
</dbReference>
<evidence type="ECO:0000256" key="6">
    <source>
        <dbReference type="RuleBase" id="RU004504"/>
    </source>
</evidence>
<dbReference type="Gene3D" id="3.40.640.10">
    <property type="entry name" value="Type I PLP-dependent aspartate aminotransferase-like (Major domain)"/>
    <property type="match status" value="1"/>
</dbReference>
<dbReference type="InterPro" id="IPR016454">
    <property type="entry name" value="Cysteine_dSase"/>
</dbReference>
<evidence type="ECO:0000256" key="1">
    <source>
        <dbReference type="ARBA" id="ARBA00001933"/>
    </source>
</evidence>
<keyword evidence="8" id="KW-0808">Transferase</keyword>